<evidence type="ECO:0000256" key="1">
    <source>
        <dbReference type="SAM" id="MobiDB-lite"/>
    </source>
</evidence>
<keyword evidence="3" id="KW-1185">Reference proteome</keyword>
<feature type="region of interest" description="Disordered" evidence="1">
    <location>
        <begin position="256"/>
        <end position="275"/>
    </location>
</feature>
<dbReference type="Proteomes" id="UP000011859">
    <property type="component" value="Chromosome"/>
</dbReference>
<dbReference type="KEGG" id="rhd:R2APBS1_1087"/>
<sequence precursor="true">MPATASSLPRPPCSSCLRRQASRFIRHACDGQLSAAPPCSSCLRRQASHFIHHACDGQLSAAPPVLVMPAKAGIAFHPPCLRRPVLCRAPHARHACEGRHRTSCLRRSFQAGQSFRLPAAAELLSLCVLKEKEHPAWRLPGIGQLLPALPQLGHPCPRLPGKSVSRGRAFRQGILPWRKGADILVGSRCAACRPRLTAAQGPRVEQRAILARTRCATASRSREQGAAAKGTSSIGQKQSLATVSYRAKIKYRQLNQRSRVASGAHPNPQGDAVTF</sequence>
<evidence type="ECO:0000313" key="3">
    <source>
        <dbReference type="Proteomes" id="UP000011859"/>
    </source>
</evidence>
<organism evidence="2 3">
    <name type="scientific">Rhodanobacter denitrificans</name>
    <dbReference type="NCBI Taxonomy" id="666685"/>
    <lineage>
        <taxon>Bacteria</taxon>
        <taxon>Pseudomonadati</taxon>
        <taxon>Pseudomonadota</taxon>
        <taxon>Gammaproteobacteria</taxon>
        <taxon>Lysobacterales</taxon>
        <taxon>Rhodanobacteraceae</taxon>
        <taxon>Rhodanobacter</taxon>
    </lineage>
</organism>
<protein>
    <submittedName>
        <fullName evidence="2">Uncharacterized protein</fullName>
    </submittedName>
</protein>
<reference evidence="2 3" key="1">
    <citation type="submission" date="2012-04" db="EMBL/GenBank/DDBJ databases">
        <title>Complete genome of Rhodanobacter sp. 2APBS1.</title>
        <authorList>
            <consortium name="US DOE Joint Genome Institute"/>
            <person name="Huntemann M."/>
            <person name="Wei C.-L."/>
            <person name="Han J."/>
            <person name="Detter J.C."/>
            <person name="Han C."/>
            <person name="Tapia R."/>
            <person name="Munk A.C.C."/>
            <person name="Chen A."/>
            <person name="Krypides N."/>
            <person name="Mavromatis K."/>
            <person name="Markowitz V."/>
            <person name="Szeto E."/>
            <person name="Ivanova N."/>
            <person name="Mikhailova N."/>
            <person name="Ovchinnikova G."/>
            <person name="Pagani I."/>
            <person name="Pati A."/>
            <person name="Goodwin L."/>
            <person name="Peters L."/>
            <person name="Pitluck S."/>
            <person name="Woyke T."/>
            <person name="Prakash O."/>
            <person name="Elkins J."/>
            <person name="Brown S."/>
            <person name="Palumbo A."/>
            <person name="Hemme C."/>
            <person name="Zhou J."/>
            <person name="Watson D."/>
            <person name="Jardine P."/>
            <person name="Kostka J."/>
            <person name="Green S."/>
        </authorList>
    </citation>
    <scope>NUCLEOTIDE SEQUENCE [LARGE SCALE GENOMIC DNA]</scope>
    <source>
        <strain evidence="2 3">2APBS1</strain>
    </source>
</reference>
<gene>
    <name evidence="2" type="ORF">R2APBS1_1087</name>
</gene>
<dbReference type="EMBL" id="CP003470">
    <property type="protein sequence ID" value="AGG88242.1"/>
    <property type="molecule type" value="Genomic_DNA"/>
</dbReference>
<proteinExistence type="predicted"/>
<dbReference type="STRING" id="666685.R2APBS1_1087"/>
<evidence type="ECO:0000313" key="2">
    <source>
        <dbReference type="EMBL" id="AGG88242.1"/>
    </source>
</evidence>
<dbReference type="HOGENOM" id="CLU_1011486_0_0_6"/>
<accession>M4NE87</accession>
<name>M4NE87_9GAMM</name>
<dbReference type="AlphaFoldDB" id="M4NE87"/>